<dbReference type="Proteomes" id="UP001489719">
    <property type="component" value="Unassembled WGS sequence"/>
</dbReference>
<reference evidence="2" key="1">
    <citation type="journal article" date="2024" name="Front. Bioeng. Biotechnol.">
        <title>Genome-scale model development and genomic sequencing of the oleaginous clade Lipomyces.</title>
        <authorList>
            <person name="Czajka J.J."/>
            <person name="Han Y."/>
            <person name="Kim J."/>
            <person name="Mondo S.J."/>
            <person name="Hofstad B.A."/>
            <person name="Robles A."/>
            <person name="Haridas S."/>
            <person name="Riley R."/>
            <person name="LaButti K."/>
            <person name="Pangilinan J."/>
            <person name="Andreopoulos W."/>
            <person name="Lipzen A."/>
            <person name="Yan J."/>
            <person name="Wang M."/>
            <person name="Ng V."/>
            <person name="Grigoriev I.V."/>
            <person name="Spatafora J.W."/>
            <person name="Magnuson J.K."/>
            <person name="Baker S.E."/>
            <person name="Pomraning K.R."/>
        </authorList>
    </citation>
    <scope>NUCLEOTIDE SEQUENCE [LARGE SCALE GENOMIC DNA]</scope>
    <source>
        <strain evidence="2">CBS 10300</strain>
    </source>
</reference>
<name>A0ACC3TJE8_9ASCO</name>
<organism evidence="1 2">
    <name type="scientific">Lipomyces orientalis</name>
    <dbReference type="NCBI Taxonomy" id="1233043"/>
    <lineage>
        <taxon>Eukaryota</taxon>
        <taxon>Fungi</taxon>
        <taxon>Dikarya</taxon>
        <taxon>Ascomycota</taxon>
        <taxon>Saccharomycotina</taxon>
        <taxon>Lipomycetes</taxon>
        <taxon>Lipomycetales</taxon>
        <taxon>Lipomycetaceae</taxon>
        <taxon>Lipomyces</taxon>
    </lineage>
</organism>
<protein>
    <submittedName>
        <fullName evidence="1">Beta-lactamase-like protein</fullName>
    </submittedName>
</protein>
<comment type="caution">
    <text evidence="1">The sequence shown here is derived from an EMBL/GenBank/DDBJ whole genome shotgun (WGS) entry which is preliminary data.</text>
</comment>
<evidence type="ECO:0000313" key="2">
    <source>
        <dbReference type="Proteomes" id="UP001489719"/>
    </source>
</evidence>
<evidence type="ECO:0000313" key="1">
    <source>
        <dbReference type="EMBL" id="KAK9321249.1"/>
    </source>
</evidence>
<accession>A0ACC3TJE8</accession>
<gene>
    <name evidence="1" type="ORF">V1517DRAFT_368536</name>
</gene>
<proteinExistence type="predicted"/>
<sequence>MNPFAAPSLRDQTFFGNADRGFINSLKTCIIKARDGGVIWDNDAYSFLYGAECPETANPKLWRHAQVACKQSLFEVTSRIYQIRGLDISNMTVIEGDRGIIVVDPVTSGECAEAALGLYRHHRGNRKVTGLIYTHSHADHFGGCQGVLPGEELEGVPILAPEKFLDHAIAENIYAGNAMSRRAVYMYGDRLSKGPTGQLGAGIGATMSTGTVTLLPPTISISRTGQEETINGVRVVFQMTPSTEAPAEMSFHLPQLRALCIAEIATHNLHNISTLRGTAVRHAMSWSMYLDEGIVLFTDRSDVVFSQHLWPQRDLYAYLHDQTLPVVLREAWHAQGFYETVSHNVKAIYQRYMTWFDGNPAHFRKRCVSCMGGTDDMIRRAGSFAQEGDLRFAVTLLNHARELASCLEKLGYGCENGRWRNFYLSGASELRGRKFHTELYTESTAMTRALTLGHLMALLTVRINGPRAQTENFTIDICVTDLGQRCRLILSNGALIRRVGGLDQLPQLPAHSC</sequence>
<dbReference type="EMBL" id="MU970103">
    <property type="protein sequence ID" value="KAK9321249.1"/>
    <property type="molecule type" value="Genomic_DNA"/>
</dbReference>
<keyword evidence="2" id="KW-1185">Reference proteome</keyword>